<reference evidence="2" key="1">
    <citation type="journal article" date="2023" name="Hortic. Res.">
        <title>A chromosome-level phased genome enabling allele-level studies in sweet orange: a case study on citrus Huanglongbing tolerance.</title>
        <authorList>
            <person name="Wu B."/>
            <person name="Yu Q."/>
            <person name="Deng Z."/>
            <person name="Duan Y."/>
            <person name="Luo F."/>
            <person name="Gmitter F. Jr."/>
        </authorList>
    </citation>
    <scope>NUCLEOTIDE SEQUENCE [LARGE SCALE GENOMIC DNA]</scope>
    <source>
        <strain evidence="2">cv. Valencia</strain>
    </source>
</reference>
<dbReference type="Proteomes" id="UP000829398">
    <property type="component" value="Chromosome 8"/>
</dbReference>
<organism evidence="1 2">
    <name type="scientific">Citrus sinensis</name>
    <name type="common">Sweet orange</name>
    <name type="synonym">Citrus aurantium var. sinensis</name>
    <dbReference type="NCBI Taxonomy" id="2711"/>
    <lineage>
        <taxon>Eukaryota</taxon>
        <taxon>Viridiplantae</taxon>
        <taxon>Streptophyta</taxon>
        <taxon>Embryophyta</taxon>
        <taxon>Tracheophyta</taxon>
        <taxon>Spermatophyta</taxon>
        <taxon>Magnoliopsida</taxon>
        <taxon>eudicotyledons</taxon>
        <taxon>Gunneridae</taxon>
        <taxon>Pentapetalae</taxon>
        <taxon>rosids</taxon>
        <taxon>malvids</taxon>
        <taxon>Sapindales</taxon>
        <taxon>Rutaceae</taxon>
        <taxon>Aurantioideae</taxon>
        <taxon>Citrus</taxon>
    </lineage>
</organism>
<evidence type="ECO:0000313" key="1">
    <source>
        <dbReference type="EMBL" id="KAH9700975.1"/>
    </source>
</evidence>
<comment type="caution">
    <text evidence="1">The sequence shown here is derived from an EMBL/GenBank/DDBJ whole genome shotgun (WGS) entry which is preliminary data.</text>
</comment>
<keyword evidence="1" id="KW-0240">DNA-directed RNA polymerase</keyword>
<sequence>MMAEAIRDTAIKEGDLVKRTGSIVDVPAGKAMLGHVVDALGVSIDGRGALSDHERRRVEVKAPWIIEQTSSSICVIGFFFPFLAVPPKQTRNQIVTYPPPKTLSPPKTHPKLFNLSQNPQLIFQHGDWSEMTQQLQQKSQSIAFTKQPYIEDVGPRKIESIQFSMMSDSEIMKAAEVQVYKGQYYSSNRVPIEGGLLDPRMGPANKSCTCATCHGGFSNCPGHYGYLTLALPVYNVGYLSTILDILKCICKYCSRLLLEEKLCKDYLKKMRNPKMEALRKTDLMKSIVKKCSTMASKAVKCPRCGYINGMVKKAVAVLGIIHDRSKVTESLQEFASAITHTKESKAAVNVATYILNPVNVLFLFKRMTDTDCEVLYLSERPEKLIITNIAVPPIAIRPSVIMDGSQSNENDITERLKRIIQTNASLQQELVEANSAFKSLAGWETLQVEVAQYINSDVRGVPFSMQVARPLSGFVQRLKGKQGRFRGNLSGKRVEYTGRTVISPDPNLKITEVAIPIRMARILTYPERVSDHNIEKLRQCIQNGPDKYPGARMIRYPDGTARVLYGKFRNQLAVELKSGCIVDRHLEDGDVVLFNRQPSLHRMSIMCHRARIMPWRTLRFNESVCNPYNADFDGDEMNMHVPQTEEARTEALLLMGVQNNLCTPKNGEILVASTQDFLTSSFLITRKDTFYDRAAFSLMCCYMGDGMDRVDLPTPAILKPVELWTGKQLFSVLIRPHANMRVYVNLTVKEKTYSNKLIRTEGDEEIRIETMCPNDGFVYFRNSELISGQLGKATLGNGNKDGLYSVLLRDYGAHATSGCMNRLAKLSARWIGNHGFSIGIDDVQPKKELSDKKGKLISENYEVCNVKIKEYNEGKLQLKPGCDAAQTLEAVITDILNRIREDAGKACMGSLPWRNSPLIMSQCGSKGSPINISQMVACVGQQSVGGRRAPNGFIDRSLPHFPRKAKEPAAKGFVANSFYSGLSATEFFFHTMGGREGLVDTAVKTADTGYMSRRLIKALEDLSIQYDNSVRNAGGCIVQFLYGDDGMDPANMEGKSGEPLNFDRLLMKVKATCPPAGQRYLSPQQVSEIVEKQLAAYGKESCSEAFLNSLRKFFEVQQDKLDKKIKFVEDIGWDDKSQILEEVTHKTSGITEKQLEVFIQTCFSRYRVKRVEAGTAIGAIGAQSIGEPGTQMTLKTFHFAGVASMNITQGVPRIKEIINGAKRISTPIITAELECNDNENAARVVKGRIEKTLLGQVAKSIKIVMTSRLASIVIALDMETIQDAHLCINADIVKESIVQTPKIKLKQQHIKVLDFRKLEIFPPVDKSKIHFELYSLKNVLPMVIVKGIKTVERVVIAEKEKEKKKVKENGEKKKYRLLVEGTGLQAVMGAEGIDGCKTKSNHIFEVQQTLGIEAARICIIDEINETMKAHGMSIDKRHMMLLADLMTFRGEVLGITRFGIQKMDKSVLMLASFEKTADHLFNASVNGRDDRIEGVSECIIMGIPMPLGTGILKIRQRDAVPPMLKYGAPDPIMS</sequence>
<protein>
    <submittedName>
        <fullName evidence="1">DNA-directed RNA polymerase III subunit 1</fullName>
    </submittedName>
</protein>
<proteinExistence type="predicted"/>
<dbReference type="EMBL" id="CM039177">
    <property type="protein sequence ID" value="KAH9700975.1"/>
    <property type="molecule type" value="Genomic_DNA"/>
</dbReference>
<evidence type="ECO:0000313" key="2">
    <source>
        <dbReference type="Proteomes" id="UP000829398"/>
    </source>
</evidence>
<gene>
    <name evidence="1" type="ORF">KPL71_024834</name>
</gene>
<name>A0ACB8IVT9_CITSI</name>
<keyword evidence="2" id="KW-1185">Reference proteome</keyword>
<keyword evidence="1" id="KW-0804">Transcription</keyword>
<accession>A0ACB8IVT9</accession>